<dbReference type="InParanoid" id="G0MEY8"/>
<feature type="signal peptide" evidence="1">
    <location>
        <begin position="1"/>
        <end position="20"/>
    </location>
</feature>
<dbReference type="HOGENOM" id="CLU_184691_0_0_1"/>
<evidence type="ECO:0000256" key="1">
    <source>
        <dbReference type="SAM" id="SignalP"/>
    </source>
</evidence>
<reference evidence="3" key="1">
    <citation type="submission" date="2011-07" db="EMBL/GenBank/DDBJ databases">
        <authorList>
            <consortium name="Caenorhabditis brenneri Sequencing and Analysis Consortium"/>
            <person name="Wilson R.K."/>
        </authorList>
    </citation>
    <scope>NUCLEOTIDE SEQUENCE [LARGE SCALE GENOMIC DNA]</scope>
    <source>
        <strain evidence="3">PB2801</strain>
    </source>
</reference>
<evidence type="ECO:0008006" key="4">
    <source>
        <dbReference type="Google" id="ProtNLM"/>
    </source>
</evidence>
<accession>G0MEY8</accession>
<name>G0MEY8_CAEBE</name>
<keyword evidence="3" id="KW-1185">Reference proteome</keyword>
<evidence type="ECO:0000313" key="3">
    <source>
        <dbReference type="Proteomes" id="UP000008068"/>
    </source>
</evidence>
<evidence type="ECO:0000313" key="2">
    <source>
        <dbReference type="EMBL" id="EGT54403.1"/>
    </source>
</evidence>
<organism evidence="3">
    <name type="scientific">Caenorhabditis brenneri</name>
    <name type="common">Nematode worm</name>
    <dbReference type="NCBI Taxonomy" id="135651"/>
    <lineage>
        <taxon>Eukaryota</taxon>
        <taxon>Metazoa</taxon>
        <taxon>Ecdysozoa</taxon>
        <taxon>Nematoda</taxon>
        <taxon>Chromadorea</taxon>
        <taxon>Rhabditida</taxon>
        <taxon>Rhabditina</taxon>
        <taxon>Rhabditomorpha</taxon>
        <taxon>Rhabditoidea</taxon>
        <taxon>Rhabditidae</taxon>
        <taxon>Peloderinae</taxon>
        <taxon>Caenorhabditis</taxon>
    </lineage>
</organism>
<gene>
    <name evidence="2" type="ORF">CAEBREN_18869</name>
</gene>
<dbReference type="Proteomes" id="UP000008068">
    <property type="component" value="Unassembled WGS sequence"/>
</dbReference>
<sequence>MKFFIVMCLLVAVFMTGTDAQGYDACIICKPFIKFPETWDEAKNLLAEGCGNLGEAKSACNGLLNAADLTRSYPQMLPYALSIKEIGCKYYCQE</sequence>
<feature type="chain" id="PRO_5003403393" description="Saposin B-type domain-containing protein" evidence="1">
    <location>
        <begin position="21"/>
        <end position="94"/>
    </location>
</feature>
<keyword evidence="1" id="KW-0732">Signal</keyword>
<dbReference type="FunCoup" id="G0MEY8">
    <property type="interactions" value="1898"/>
</dbReference>
<dbReference type="AlphaFoldDB" id="G0MEY8"/>
<dbReference type="PANTHER" id="PTHR36950:SF5">
    <property type="entry name" value="SAPOSIN B-TYPE DOMAIN-CONTAINING PROTEIN"/>
    <property type="match status" value="1"/>
</dbReference>
<dbReference type="OrthoDB" id="5808109at2759"/>
<dbReference type="PANTHER" id="PTHR36950">
    <property type="entry name" value="PROTEIN CBG24898-RELATED"/>
    <property type="match status" value="1"/>
</dbReference>
<proteinExistence type="predicted"/>
<protein>
    <recommendedName>
        <fullName evidence="4">Saposin B-type domain-containing protein</fullName>
    </recommendedName>
</protein>
<dbReference type="EMBL" id="GL379792">
    <property type="protein sequence ID" value="EGT54403.1"/>
    <property type="molecule type" value="Genomic_DNA"/>
</dbReference>
<dbReference type="OMA" id="CMFCSGL"/>
<dbReference type="eggNOG" id="ENOG502TIZR">
    <property type="taxonomic scope" value="Eukaryota"/>
</dbReference>